<keyword evidence="1" id="KW-0732">Signal</keyword>
<dbReference type="PATRIC" id="fig|1321819.3.peg.388"/>
<sequence>MKKKMIAKFSALAILTLFFTACSNKKAEYTNAIPADASFVVSIDLKSLIDKTEIDSKENESVRQKIVESLKSGLDASAFQHMEKIIKNPQESGINIKSPVYIFKSPTFNETVLLAEISNEDKLHKSLEYMEKENICQPVSETDGYCFTTFKKGLMVFNNSAVMMALGRNPSQTESVQKRLAALLKQSAEQSIHQSEAFRKTSERKEDIKLMASLEALPVKKKEFFYLGPPSGIDPKEITVISGLNFEKGRISLKTENYTENDSIQRFIKKYNNTFIKPKGVFNKYFPASTLMFVTLGVKEGQLYELLKYHQDFTKNLPLAEAEEIKVILDSFNGDFTAGLINVTMENAPAFMAYAEVSDNDAVQRLYANKQKMNLKKGSDILQLGKNEYVYKSKNMNIFFGVKDKQMYATNDEMLYKRIGKAAEKTVKDAVYASEMKGNPLYMAINAEAIADLPLVKMIISFNSKETQMLSGLLTRTSHLSVSLEGETSDITLHLRNKNENALKQIVDFAKQFASM</sequence>
<dbReference type="InterPro" id="IPR032276">
    <property type="entry name" value="DUF4836"/>
</dbReference>
<dbReference type="HOGENOM" id="CLU_040394_0_0_10"/>
<evidence type="ECO:0000313" key="2">
    <source>
        <dbReference type="EMBL" id="ERI88636.1"/>
    </source>
</evidence>
<dbReference type="PROSITE" id="PS51257">
    <property type="entry name" value="PROKAR_LIPOPROTEIN"/>
    <property type="match status" value="1"/>
</dbReference>
<feature type="chain" id="PRO_5004625639" description="DUF4836 domain-containing protein" evidence="1">
    <location>
        <begin position="28"/>
        <end position="516"/>
    </location>
</feature>
<dbReference type="Proteomes" id="UP000016496">
    <property type="component" value="Unassembled WGS sequence"/>
</dbReference>
<proteinExistence type="predicted"/>
<feature type="signal peptide" evidence="1">
    <location>
        <begin position="1"/>
        <end position="27"/>
    </location>
</feature>
<evidence type="ECO:0008006" key="4">
    <source>
        <dbReference type="Google" id="ProtNLM"/>
    </source>
</evidence>
<dbReference type="AlphaFoldDB" id="U2E812"/>
<name>U2E812_9BACE</name>
<dbReference type="Pfam" id="PF16120">
    <property type="entry name" value="DUF4836"/>
    <property type="match status" value="1"/>
</dbReference>
<dbReference type="OrthoDB" id="1408388at2"/>
<evidence type="ECO:0000313" key="3">
    <source>
        <dbReference type="Proteomes" id="UP000016496"/>
    </source>
</evidence>
<evidence type="ECO:0000256" key="1">
    <source>
        <dbReference type="SAM" id="SignalP"/>
    </source>
</evidence>
<gene>
    <name evidence="2" type="ORF">HMPREF1981_00416</name>
</gene>
<dbReference type="EMBL" id="AWSV01000027">
    <property type="protein sequence ID" value="ERI88636.1"/>
    <property type="molecule type" value="Genomic_DNA"/>
</dbReference>
<protein>
    <recommendedName>
        <fullName evidence="4">DUF4836 domain-containing protein</fullName>
    </recommendedName>
</protein>
<dbReference type="RefSeq" id="WP_021646577.1">
    <property type="nucleotide sequence ID" value="NZ_KE993150.1"/>
</dbReference>
<reference evidence="2 3" key="1">
    <citation type="submission" date="2013-08" db="EMBL/GenBank/DDBJ databases">
        <authorList>
            <person name="Weinstock G."/>
            <person name="Sodergren E."/>
            <person name="Wylie T."/>
            <person name="Fulton L."/>
            <person name="Fulton R."/>
            <person name="Fronick C."/>
            <person name="O'Laughlin M."/>
            <person name="Godfrey J."/>
            <person name="Miner T."/>
            <person name="Herter B."/>
            <person name="Appelbaum E."/>
            <person name="Cordes M."/>
            <person name="Lek S."/>
            <person name="Wollam A."/>
            <person name="Pepin K.H."/>
            <person name="Palsikar V.B."/>
            <person name="Mitreva M."/>
            <person name="Wilson R.K."/>
        </authorList>
    </citation>
    <scope>NUCLEOTIDE SEQUENCE [LARGE SCALE GENOMIC DNA]</scope>
    <source>
        <strain evidence="2 3">F0041</strain>
    </source>
</reference>
<accession>U2E812</accession>
<comment type="caution">
    <text evidence="2">The sequence shown here is derived from an EMBL/GenBank/DDBJ whole genome shotgun (WGS) entry which is preliminary data.</text>
</comment>
<organism evidence="2 3">
    <name type="scientific">Bacteroides pyogenes F0041</name>
    <dbReference type="NCBI Taxonomy" id="1321819"/>
    <lineage>
        <taxon>Bacteria</taxon>
        <taxon>Pseudomonadati</taxon>
        <taxon>Bacteroidota</taxon>
        <taxon>Bacteroidia</taxon>
        <taxon>Bacteroidales</taxon>
        <taxon>Bacteroidaceae</taxon>
        <taxon>Bacteroides</taxon>
    </lineage>
</organism>